<dbReference type="Proteomes" id="UP000887580">
    <property type="component" value="Unplaced"/>
</dbReference>
<proteinExistence type="predicted"/>
<evidence type="ECO:0000313" key="1">
    <source>
        <dbReference type="Proteomes" id="UP000887580"/>
    </source>
</evidence>
<accession>A0AC35GA46</accession>
<sequence>MTTRYYEESEYYVKEYERRNGSNREMNREMVDQEYRTRGIPFEGRFKTDILDLADFSIPLSRFCDDWDSRRLFRDHRRNSSYNRRQQSLPPKRSYQPPPTVTRAYSPPRYQETYRPPPEPKKWNFDSYAFPPPSATTYRPPTDYRPPADPIRSHFPLTKPISRPGSPQNVAGAGDIINTEDGFTIQLDVKHFEPHDIKVSLTGNSLSVTGERIEDDPSSAQSLKRSFSRRYAIPDDIRLESIKSHMTDTGMLIIRGNRKTWKQTDIDVHVDYGLVSDV</sequence>
<evidence type="ECO:0000313" key="2">
    <source>
        <dbReference type="WBParaSite" id="PS1159_v2.g3128.t2"/>
    </source>
</evidence>
<reference evidence="2" key="1">
    <citation type="submission" date="2022-11" db="UniProtKB">
        <authorList>
            <consortium name="WormBaseParasite"/>
        </authorList>
    </citation>
    <scope>IDENTIFICATION</scope>
</reference>
<name>A0AC35GA46_9BILA</name>
<protein>
    <submittedName>
        <fullName evidence="2">SHSP domain-containing protein</fullName>
    </submittedName>
</protein>
<organism evidence="1 2">
    <name type="scientific">Panagrolaimus sp. PS1159</name>
    <dbReference type="NCBI Taxonomy" id="55785"/>
    <lineage>
        <taxon>Eukaryota</taxon>
        <taxon>Metazoa</taxon>
        <taxon>Ecdysozoa</taxon>
        <taxon>Nematoda</taxon>
        <taxon>Chromadorea</taxon>
        <taxon>Rhabditida</taxon>
        <taxon>Tylenchina</taxon>
        <taxon>Panagrolaimomorpha</taxon>
        <taxon>Panagrolaimoidea</taxon>
        <taxon>Panagrolaimidae</taxon>
        <taxon>Panagrolaimus</taxon>
    </lineage>
</organism>
<dbReference type="WBParaSite" id="PS1159_v2.g3128.t2">
    <property type="protein sequence ID" value="PS1159_v2.g3128.t2"/>
    <property type="gene ID" value="PS1159_v2.g3128"/>
</dbReference>